<gene>
    <name evidence="1" type="ORF">DSO57_1033719</name>
</gene>
<organism evidence="1 2">
    <name type="scientific">Entomophthora muscae</name>
    <dbReference type="NCBI Taxonomy" id="34485"/>
    <lineage>
        <taxon>Eukaryota</taxon>
        <taxon>Fungi</taxon>
        <taxon>Fungi incertae sedis</taxon>
        <taxon>Zoopagomycota</taxon>
        <taxon>Entomophthoromycotina</taxon>
        <taxon>Entomophthoromycetes</taxon>
        <taxon>Entomophthorales</taxon>
        <taxon>Entomophthoraceae</taxon>
        <taxon>Entomophthora</taxon>
    </lineage>
</organism>
<evidence type="ECO:0000313" key="1">
    <source>
        <dbReference type="EMBL" id="KAJ9067951.1"/>
    </source>
</evidence>
<name>A0ACC2T022_9FUNG</name>
<proteinExistence type="predicted"/>
<dbReference type="EMBL" id="QTSX02003820">
    <property type="protein sequence ID" value="KAJ9067951.1"/>
    <property type="molecule type" value="Genomic_DNA"/>
</dbReference>
<evidence type="ECO:0000313" key="2">
    <source>
        <dbReference type="Proteomes" id="UP001165960"/>
    </source>
</evidence>
<reference evidence="1" key="1">
    <citation type="submission" date="2022-04" db="EMBL/GenBank/DDBJ databases">
        <title>Genome of the entomopathogenic fungus Entomophthora muscae.</title>
        <authorList>
            <person name="Elya C."/>
            <person name="Lovett B.R."/>
            <person name="Lee E."/>
            <person name="Macias A.M."/>
            <person name="Hajek A.E."/>
            <person name="De Bivort B.L."/>
            <person name="Kasson M.T."/>
            <person name="De Fine Licht H.H."/>
            <person name="Stajich J.E."/>
        </authorList>
    </citation>
    <scope>NUCLEOTIDE SEQUENCE</scope>
    <source>
        <strain evidence="1">Berkeley</strain>
    </source>
</reference>
<comment type="caution">
    <text evidence="1">The sequence shown here is derived from an EMBL/GenBank/DDBJ whole genome shotgun (WGS) entry which is preliminary data.</text>
</comment>
<keyword evidence="2" id="KW-1185">Reference proteome</keyword>
<protein>
    <submittedName>
        <fullName evidence="1">Uncharacterized protein</fullName>
    </submittedName>
</protein>
<dbReference type="Proteomes" id="UP001165960">
    <property type="component" value="Unassembled WGS sequence"/>
</dbReference>
<sequence length="77" mass="8666">MHPGTPIQVSLKEHRELVRNATNNLRSRSAIQTLSMILLLEAFAQSSQSMKLELQRKPFTASKHQKVSITGIHDLTT</sequence>
<accession>A0ACC2T022</accession>